<keyword evidence="3" id="KW-1185">Reference proteome</keyword>
<dbReference type="EMBL" id="CP032620">
    <property type="protein sequence ID" value="AYF94618.1"/>
    <property type="molecule type" value="Genomic_DNA"/>
</dbReference>
<evidence type="ECO:0000313" key="2">
    <source>
        <dbReference type="EMBL" id="AYF94618.1"/>
    </source>
</evidence>
<proteinExistence type="predicted"/>
<gene>
    <name evidence="2" type="ORF">D7D50_08475</name>
</gene>
<evidence type="ECO:0000313" key="3">
    <source>
        <dbReference type="Proteomes" id="UP000277293"/>
    </source>
</evidence>
<evidence type="ECO:0008006" key="4">
    <source>
        <dbReference type="Google" id="ProtNLM"/>
    </source>
</evidence>
<dbReference type="RefSeq" id="WP_120701988.1">
    <property type="nucleotide sequence ID" value="NZ_CP032620.1"/>
</dbReference>
<dbReference type="NCBIfam" id="TIGR01218">
    <property type="entry name" value="Gpos_tandem_5TM"/>
    <property type="match status" value="1"/>
</dbReference>
<dbReference type="Proteomes" id="UP000277293">
    <property type="component" value="Chromosome"/>
</dbReference>
<keyword evidence="1" id="KW-0472">Membrane</keyword>
<protein>
    <recommendedName>
        <fullName evidence="4">Tandem five-TM protein</fullName>
    </recommendedName>
</protein>
<feature type="transmembrane region" description="Helical" evidence="1">
    <location>
        <begin position="69"/>
        <end position="90"/>
    </location>
</feature>
<feature type="transmembrane region" description="Helical" evidence="1">
    <location>
        <begin position="102"/>
        <end position="124"/>
    </location>
</feature>
<evidence type="ECO:0000256" key="1">
    <source>
        <dbReference type="SAM" id="Phobius"/>
    </source>
</evidence>
<accession>A0ABN5PZ14</accession>
<keyword evidence="1" id="KW-0812">Transmembrane</keyword>
<keyword evidence="1" id="KW-1133">Transmembrane helix</keyword>
<sequence>MVNVELKFKYSNIAVFRIVEFKNKKYILDSTTIKGKSYFFGILPKEVSAEMVELSPSNDSFRIKSKTPLNASTALVIMVQPLVVFSHRLMKDAFISWGISEQILLKLVLFAFSVFLSYLMAVWYEKVAVRKFESRIPPNSKRCRLVFEPKGKRMFDWWYITLGINTICLAFFMGLNSGYESAILVINGMISWWAFVLLRMPQIPDYYKTMTLAEIQEL</sequence>
<name>A0ABN5PZ14_9STRE</name>
<feature type="transmembrane region" description="Helical" evidence="1">
    <location>
        <begin position="157"/>
        <end position="175"/>
    </location>
</feature>
<dbReference type="InterPro" id="IPR005915">
    <property type="entry name" value="Tandem_5TM"/>
</dbReference>
<feature type="transmembrane region" description="Helical" evidence="1">
    <location>
        <begin position="181"/>
        <end position="198"/>
    </location>
</feature>
<reference evidence="3" key="1">
    <citation type="submission" date="2018-09" db="EMBL/GenBank/DDBJ databases">
        <title>Complete genome sequence of Streptococcus sp. KCOM 2890 (=JS71).</title>
        <authorList>
            <person name="Kook J.-K."/>
            <person name="Park S.-N."/>
            <person name="Lim Y.K."/>
        </authorList>
    </citation>
    <scope>NUCLEOTIDE SEQUENCE [LARGE SCALE GENOMIC DNA]</scope>
    <source>
        <strain evidence="3">JS71</strain>
    </source>
</reference>
<organism evidence="2 3">
    <name type="scientific">Streptococcus koreensis</name>
    <dbReference type="NCBI Taxonomy" id="2382163"/>
    <lineage>
        <taxon>Bacteria</taxon>
        <taxon>Bacillati</taxon>
        <taxon>Bacillota</taxon>
        <taxon>Bacilli</taxon>
        <taxon>Lactobacillales</taxon>
        <taxon>Streptococcaceae</taxon>
        <taxon>Streptococcus</taxon>
    </lineage>
</organism>